<organism evidence="2 3">
    <name type="scientific">Inhella crocodyli</name>
    <dbReference type="NCBI Taxonomy" id="2499851"/>
    <lineage>
        <taxon>Bacteria</taxon>
        <taxon>Pseudomonadati</taxon>
        <taxon>Pseudomonadota</taxon>
        <taxon>Betaproteobacteria</taxon>
        <taxon>Burkholderiales</taxon>
        <taxon>Sphaerotilaceae</taxon>
        <taxon>Inhella</taxon>
    </lineage>
</organism>
<evidence type="ECO:0000313" key="2">
    <source>
        <dbReference type="EMBL" id="RVT83818.1"/>
    </source>
</evidence>
<sequence length="432" mass="45670">MKIGLQTWGSHGDIRPFVALAQGLHAAGHEVTLVVTCVDSDRYAALQGTVPYALEVVASPVVPDRAALERWGAAIVAERNVSRQTRLVIEQLLLPAEAAMYRASERLCADNELVIGHYILHTLAIAAEKQGRPCVSVALAHGAVPSAFQPPLGVPNWGAFCNRLAWRLARWVLNRDFKWVADRLRAQQGLPPAGDVVDTVWASPALTLLAVSPTLCEPRPDWPANYQVTGPLDTPDSVAEGAVPESLEAFLSAGAPPVYLTLGSMMSGNDEARTVTLLVDAARAADVRAVVQAPSGAPAGFANSEQLHFVSAAPHAQVFPRCGAVLHHGGAGTSQAALRAGVPSVVLAHTAEQELWGRELQRLGVAAAPIARRRATVDRVAEALRQATRSDAMRQAAQALSARLAGEDGVATAVRLIEARFSPQAQQVVAAA</sequence>
<dbReference type="CDD" id="cd03784">
    <property type="entry name" value="GT1_Gtf-like"/>
    <property type="match status" value="1"/>
</dbReference>
<dbReference type="SUPFAM" id="SSF53756">
    <property type="entry name" value="UDP-Glycosyltransferase/glycogen phosphorylase"/>
    <property type="match status" value="1"/>
</dbReference>
<keyword evidence="3" id="KW-1185">Reference proteome</keyword>
<protein>
    <submittedName>
        <fullName evidence="2">Glycosyltransferase</fullName>
    </submittedName>
</protein>
<keyword evidence="2" id="KW-0808">Transferase</keyword>
<dbReference type="OrthoDB" id="9805366at2"/>
<dbReference type="InterPro" id="IPR010610">
    <property type="entry name" value="EryCIII-like_C"/>
</dbReference>
<dbReference type="GO" id="GO:0008194">
    <property type="term" value="F:UDP-glycosyltransferase activity"/>
    <property type="evidence" value="ECO:0007669"/>
    <property type="project" value="InterPro"/>
</dbReference>
<evidence type="ECO:0000259" key="1">
    <source>
        <dbReference type="Pfam" id="PF06722"/>
    </source>
</evidence>
<evidence type="ECO:0000313" key="3">
    <source>
        <dbReference type="Proteomes" id="UP000288587"/>
    </source>
</evidence>
<dbReference type="FunFam" id="3.40.50.2000:FF:000009">
    <property type="entry name" value="Sterol 3-beta-glucosyltransferase UGT80A2"/>
    <property type="match status" value="1"/>
</dbReference>
<dbReference type="PANTHER" id="PTHR48050:SF13">
    <property type="entry name" value="STEROL 3-BETA-GLUCOSYLTRANSFERASE UGT80A2"/>
    <property type="match status" value="1"/>
</dbReference>
<dbReference type="Gene3D" id="3.40.50.2000">
    <property type="entry name" value="Glycogen Phosphorylase B"/>
    <property type="match status" value="2"/>
</dbReference>
<proteinExistence type="predicted"/>
<dbReference type="Pfam" id="PF06722">
    <property type="entry name" value="EryCIII-like_C"/>
    <property type="match status" value="1"/>
</dbReference>
<dbReference type="AlphaFoldDB" id="A0A3S2VCZ6"/>
<dbReference type="InterPro" id="IPR050426">
    <property type="entry name" value="Glycosyltransferase_28"/>
</dbReference>
<dbReference type="EMBL" id="SACM01000004">
    <property type="protein sequence ID" value="RVT83818.1"/>
    <property type="molecule type" value="Genomic_DNA"/>
</dbReference>
<reference evidence="2 3" key="1">
    <citation type="submission" date="2019-01" db="EMBL/GenBank/DDBJ databases">
        <authorList>
            <person name="Chen W.-M."/>
        </authorList>
    </citation>
    <scope>NUCLEOTIDE SEQUENCE [LARGE SCALE GENOMIC DNA]</scope>
    <source>
        <strain evidence="2 3">CCP-18</strain>
    </source>
</reference>
<feature type="domain" description="Erythromycin biosynthesis protein CIII-like C-terminal" evidence="1">
    <location>
        <begin position="280"/>
        <end position="405"/>
    </location>
</feature>
<comment type="caution">
    <text evidence="2">The sequence shown here is derived from an EMBL/GenBank/DDBJ whole genome shotgun (WGS) entry which is preliminary data.</text>
</comment>
<name>A0A3S2VCZ6_9BURK</name>
<dbReference type="PANTHER" id="PTHR48050">
    <property type="entry name" value="STEROL 3-BETA-GLUCOSYLTRANSFERASE"/>
    <property type="match status" value="1"/>
</dbReference>
<dbReference type="GO" id="GO:0017000">
    <property type="term" value="P:antibiotic biosynthetic process"/>
    <property type="evidence" value="ECO:0007669"/>
    <property type="project" value="UniProtKB-ARBA"/>
</dbReference>
<gene>
    <name evidence="2" type="ORF">EOD73_14735</name>
</gene>
<accession>A0A3S2VCZ6</accession>
<dbReference type="InterPro" id="IPR002213">
    <property type="entry name" value="UDP_glucos_trans"/>
</dbReference>
<dbReference type="RefSeq" id="WP_127683782.1">
    <property type="nucleotide sequence ID" value="NZ_SACM01000004.1"/>
</dbReference>
<dbReference type="Proteomes" id="UP000288587">
    <property type="component" value="Unassembled WGS sequence"/>
</dbReference>
<dbReference type="GO" id="GO:0016758">
    <property type="term" value="F:hexosyltransferase activity"/>
    <property type="evidence" value="ECO:0007669"/>
    <property type="project" value="UniProtKB-ARBA"/>
</dbReference>